<evidence type="ECO:0000313" key="3">
    <source>
        <dbReference type="EMBL" id="MBP2330688.1"/>
    </source>
</evidence>
<name>A0ABS4U1Z9_9PSEU</name>
<dbReference type="Gene3D" id="2.160.20.10">
    <property type="entry name" value="Single-stranded right-handed beta-helix, Pectin lyase-like"/>
    <property type="match status" value="2"/>
</dbReference>
<gene>
    <name evidence="3" type="ORF">JOF56_011073</name>
</gene>
<reference evidence="3 4" key="1">
    <citation type="submission" date="2021-03" db="EMBL/GenBank/DDBJ databases">
        <title>Sequencing the genomes of 1000 actinobacteria strains.</title>
        <authorList>
            <person name="Klenk H.-P."/>
        </authorList>
    </citation>
    <scope>NUCLEOTIDE SEQUENCE [LARGE SCALE GENOMIC DNA]</scope>
    <source>
        <strain evidence="3 4">DSM 46670</strain>
    </source>
</reference>
<protein>
    <recommendedName>
        <fullName evidence="2">Right handed beta helix domain-containing protein</fullName>
    </recommendedName>
</protein>
<dbReference type="SMART" id="SM00710">
    <property type="entry name" value="PbH1"/>
    <property type="match status" value="6"/>
</dbReference>
<dbReference type="Proteomes" id="UP001519332">
    <property type="component" value="Unassembled WGS sequence"/>
</dbReference>
<feature type="signal peptide" evidence="1">
    <location>
        <begin position="1"/>
        <end position="27"/>
    </location>
</feature>
<accession>A0ABS4U1Z9</accession>
<dbReference type="InterPro" id="IPR039448">
    <property type="entry name" value="Beta_helix"/>
</dbReference>
<feature type="domain" description="Right handed beta helix" evidence="2">
    <location>
        <begin position="234"/>
        <end position="406"/>
    </location>
</feature>
<dbReference type="InterPro" id="IPR011050">
    <property type="entry name" value="Pectin_lyase_fold/virulence"/>
</dbReference>
<feature type="chain" id="PRO_5046351858" description="Right handed beta helix domain-containing protein" evidence="1">
    <location>
        <begin position="28"/>
        <end position="555"/>
    </location>
</feature>
<dbReference type="InterPro" id="IPR012334">
    <property type="entry name" value="Pectin_lyas_fold"/>
</dbReference>
<sequence>MTLTSSWIRLFILTAAVALAMPQAAYAEPEQRANTAYYVDAERGNDAASGLDATRAWRTLDRVNRTTFQPGDRILLRAGGRWTGQLWPKGSGGTTAPITIDRYGNGPAPRVDGAGRVADAVRLANQQFWTIRNLEVTNQAPAAGTPGANLGDLRGIHVTGDNGQRLEGFVIDRVHVHDVTGHVNWIGGDTAGNAPGITFKTGWDRSKKTGGIVFDTTVPDPAAPPATPTTLHRVTIQNSVITNTSFAGISIKQYAGDAPGAVPTGWGIRTRPDDPKFAPHTDIVIRGNYISHPDTAYGCNGMYITNVRHAVVERNVVHRTGTSGIETYYADDVTIQFNEVSETQKRAGGADSNGIDPDKSTTRQVVQYNYTHDNGDGILLCQFSFGDVVVRYNVIARNIRYQIYLHSDPASVAKVYNNTIYNDRSQYAIYGYGTSLQSTYDITNNVVYSTVPDAALTTSATVRYNNNLYGGAALPVPASDAKAVVADPLFAAPLGQGTGTPESGPRLDTAFALKVRSGSRAIDTGATISDPGSRDYAGTRLYNGRPDIGAFEHAG</sequence>
<organism evidence="3 4">
    <name type="scientific">Kibdelosporangium banguiense</name>
    <dbReference type="NCBI Taxonomy" id="1365924"/>
    <lineage>
        <taxon>Bacteria</taxon>
        <taxon>Bacillati</taxon>
        <taxon>Actinomycetota</taxon>
        <taxon>Actinomycetes</taxon>
        <taxon>Pseudonocardiales</taxon>
        <taxon>Pseudonocardiaceae</taxon>
        <taxon>Kibdelosporangium</taxon>
    </lineage>
</organism>
<evidence type="ECO:0000256" key="1">
    <source>
        <dbReference type="SAM" id="SignalP"/>
    </source>
</evidence>
<evidence type="ECO:0000259" key="2">
    <source>
        <dbReference type="Pfam" id="PF13229"/>
    </source>
</evidence>
<dbReference type="SUPFAM" id="SSF51126">
    <property type="entry name" value="Pectin lyase-like"/>
    <property type="match status" value="1"/>
</dbReference>
<dbReference type="EMBL" id="JAGINW010000001">
    <property type="protein sequence ID" value="MBP2330688.1"/>
    <property type="molecule type" value="Genomic_DNA"/>
</dbReference>
<keyword evidence="1" id="KW-0732">Signal</keyword>
<dbReference type="Pfam" id="PF13229">
    <property type="entry name" value="Beta_helix"/>
    <property type="match status" value="1"/>
</dbReference>
<keyword evidence="4" id="KW-1185">Reference proteome</keyword>
<comment type="caution">
    <text evidence="3">The sequence shown here is derived from an EMBL/GenBank/DDBJ whole genome shotgun (WGS) entry which is preliminary data.</text>
</comment>
<evidence type="ECO:0000313" key="4">
    <source>
        <dbReference type="Proteomes" id="UP001519332"/>
    </source>
</evidence>
<proteinExistence type="predicted"/>
<dbReference type="RefSeq" id="WP_307855705.1">
    <property type="nucleotide sequence ID" value="NZ_JAGINW010000001.1"/>
</dbReference>
<dbReference type="InterPro" id="IPR006626">
    <property type="entry name" value="PbH1"/>
</dbReference>